<feature type="signal peptide" evidence="1">
    <location>
        <begin position="1"/>
        <end position="18"/>
    </location>
</feature>
<accession>A0A369JC99</accession>
<dbReference type="Proteomes" id="UP000076154">
    <property type="component" value="Unassembled WGS sequence"/>
</dbReference>
<comment type="caution">
    <text evidence="2">The sequence shown here is derived from an EMBL/GenBank/DDBJ whole genome shotgun (WGS) entry which is preliminary data.</text>
</comment>
<dbReference type="EMBL" id="LUEZ02000085">
    <property type="protein sequence ID" value="RDB18942.1"/>
    <property type="molecule type" value="Genomic_DNA"/>
</dbReference>
<dbReference type="OrthoDB" id="3018247at2759"/>
<reference evidence="2" key="1">
    <citation type="submission" date="2018-04" db="EMBL/GenBank/DDBJ databases">
        <title>Whole genome sequencing of Hypsizygus marmoreus.</title>
        <authorList>
            <person name="Choi I.-G."/>
            <person name="Min B."/>
            <person name="Kim J.-G."/>
            <person name="Kim S."/>
            <person name="Oh Y.-L."/>
            <person name="Kong W.-S."/>
            <person name="Park H."/>
            <person name="Jeong J."/>
            <person name="Song E.-S."/>
        </authorList>
    </citation>
    <scope>NUCLEOTIDE SEQUENCE [LARGE SCALE GENOMIC DNA]</scope>
    <source>
        <strain evidence="2">51987-8</strain>
    </source>
</reference>
<keyword evidence="1" id="KW-0732">Signal</keyword>
<evidence type="ECO:0000313" key="3">
    <source>
        <dbReference type="Proteomes" id="UP000076154"/>
    </source>
</evidence>
<dbReference type="AlphaFoldDB" id="A0A369JC99"/>
<evidence type="ECO:0000313" key="2">
    <source>
        <dbReference type="EMBL" id="RDB18942.1"/>
    </source>
</evidence>
<name>A0A369JC99_HYPMA</name>
<sequence length="266" mass="27943">MFFSKVFVALTAVAVAAASPVAKRAVYCSLVLTPTVAVSSSNLTAEFNYTLGRSLAIAVPSGMIHNGGSTYTDNDDGTYNVATDLSAEGASDGEVTAIITGWTAFPVRKVLEERDLSKVYKEQLELALETPTNEHHSSEVSSSSEMFFSKVFVALAAIVVVAASPVKRAAICSYILTPTTAVSGDLTTDFNFALGRALVNDLPDGSLVYAPGTTYTDNGDGTYSVESAFSSESVTDEEIAAIITGWAGETLPGFTTDWHVDTVTCA</sequence>
<proteinExistence type="predicted"/>
<protein>
    <submittedName>
        <fullName evidence="2">Uncharacterized protein</fullName>
    </submittedName>
</protein>
<gene>
    <name evidence="2" type="ORF">Hypma_014291</name>
</gene>
<organism evidence="2 3">
    <name type="scientific">Hypsizygus marmoreus</name>
    <name type="common">White beech mushroom</name>
    <name type="synonym">Agaricus marmoreus</name>
    <dbReference type="NCBI Taxonomy" id="39966"/>
    <lineage>
        <taxon>Eukaryota</taxon>
        <taxon>Fungi</taxon>
        <taxon>Dikarya</taxon>
        <taxon>Basidiomycota</taxon>
        <taxon>Agaricomycotina</taxon>
        <taxon>Agaricomycetes</taxon>
        <taxon>Agaricomycetidae</taxon>
        <taxon>Agaricales</taxon>
        <taxon>Tricholomatineae</taxon>
        <taxon>Lyophyllaceae</taxon>
        <taxon>Hypsizygus</taxon>
    </lineage>
</organism>
<dbReference type="InParanoid" id="A0A369JC99"/>
<keyword evidence="3" id="KW-1185">Reference proteome</keyword>
<feature type="chain" id="PRO_5016596148" evidence="1">
    <location>
        <begin position="19"/>
        <end position="266"/>
    </location>
</feature>
<evidence type="ECO:0000256" key="1">
    <source>
        <dbReference type="SAM" id="SignalP"/>
    </source>
</evidence>